<evidence type="ECO:0000313" key="3">
    <source>
        <dbReference type="EMBL" id="RYU93917.1"/>
    </source>
</evidence>
<gene>
    <name evidence="3" type="ORF">EWM59_19330</name>
</gene>
<feature type="signal peptide" evidence="2">
    <location>
        <begin position="1"/>
        <end position="19"/>
    </location>
</feature>
<keyword evidence="2" id="KW-0732">Signal</keyword>
<dbReference type="Pfam" id="PF07676">
    <property type="entry name" value="PD40"/>
    <property type="match status" value="4"/>
</dbReference>
<evidence type="ECO:0000256" key="2">
    <source>
        <dbReference type="SAM" id="SignalP"/>
    </source>
</evidence>
<organism evidence="3 4">
    <name type="scientific">Emticicia agri</name>
    <dbReference type="NCBI Taxonomy" id="2492393"/>
    <lineage>
        <taxon>Bacteria</taxon>
        <taxon>Pseudomonadati</taxon>
        <taxon>Bacteroidota</taxon>
        <taxon>Cytophagia</taxon>
        <taxon>Cytophagales</taxon>
        <taxon>Leadbetterellaceae</taxon>
        <taxon>Emticicia</taxon>
    </lineage>
</organism>
<evidence type="ECO:0000256" key="1">
    <source>
        <dbReference type="ARBA" id="ARBA00009820"/>
    </source>
</evidence>
<protein>
    <submittedName>
        <fullName evidence="3">TolB protein</fullName>
    </submittedName>
</protein>
<keyword evidence="4" id="KW-1185">Reference proteome</keyword>
<dbReference type="OrthoDB" id="9815657at2"/>
<feature type="chain" id="PRO_5020179552" evidence="2">
    <location>
        <begin position="20"/>
        <end position="1041"/>
    </location>
</feature>
<dbReference type="PANTHER" id="PTHR36842">
    <property type="entry name" value="PROTEIN TOLB HOMOLOG"/>
    <property type="match status" value="1"/>
</dbReference>
<sequence length="1041" mass="117660">MRKALLVMISLIISNLSFSQSQYFGQNKPRYKSFGFKVLQSPHFELYHYFKDNTIPNDLIVNSEHWYKIHQEVFKLAFIKPNPLIIYQNHPDFQETTAINGQIGEGTGGVTEGLRNRVVMPMMYSKRQTDHVLGHELVHAFQYQLMTAGDSTSLANIQNLPLFMVEGLAEYMSLGRVDAHTAMWMRDAVMSDDIPTIRDLVTKEYKYFPYRWGQAFWAYIAGTYGDDMIRPLFRETAKYGIEAAFKRNLKMDIERFSTRWKKALVDTYIPLRQGTSTIPVGKEVASSKNAGEMNLSPTISPDGNFVAYISSKNVISLDIFIAEAHTGKIVRKIESTSFGSHVDSYSFLETAGAWSPDSRNLALVIQSKGRNKLSIIDVANGNKRTFELKGVDSFSNPAWSPDGSTIVVSGLMNGVSDLYAFNIKEETVRNLTNDEHSDLQPTWSPDGKWIYFVSDRAHNFARLEKADFSISRLEIGSSKVETFAFFQGADNLNPLVDPTGNFIYFLSDADGFRNLYRYSLAESSIEKLTNYFTGISGITMYSPAVSMASKTGTLVYSYFQGGKYNLYVVKERELTGKPVDNKIDKTPATLAPIDWKEGRNIVQTNLNKQNILGRIQTDKLQTLRYNPKFKLDYLGSSGVGMSTSRWGTGLGGGIVGLASDMLNNNQVSGVLALNGELQDFGGQFAYLNQKKPLQWGASISRIPYRFSDYQLTNKYITDPKVKASLGIPATDSLIQSSYNLYRLFINEVGLFAFYPLSKSNRIEVGGSANWYSYSGRIYSDYYGANDAVGSYYRGSETPRRIPQAELLEKGFKPFNLQQLYVAYVGDNTTFGTTAPLNGYRYRFEFSRYFGDIAHNGITADYRRYKYLKPVTVAARLYYYGRLGTKNIEDYNRLYPMFLGYPWYMHGFWGKALGNQTSTLALSEEQLKGSQMGLTNIEVRLPFTGPKKLALIDFAYVPTDLNFFFDMGMAWDDNRSPGKTYEYIFSDGEKQRLALKPIISTGLSLRINALGYLILEPYLAFPIYNGKVQRAVTGINFMIPGW</sequence>
<comment type="caution">
    <text evidence="3">The sequence shown here is derived from an EMBL/GenBank/DDBJ whole genome shotgun (WGS) entry which is preliminary data.</text>
</comment>
<name>A0A4Q5LWJ4_9BACT</name>
<dbReference type="InterPro" id="IPR011042">
    <property type="entry name" value="6-blade_b-propeller_TolB-like"/>
</dbReference>
<dbReference type="InterPro" id="IPR011659">
    <property type="entry name" value="WD40"/>
</dbReference>
<dbReference type="EMBL" id="SEWF01000034">
    <property type="protein sequence ID" value="RYU93917.1"/>
    <property type="molecule type" value="Genomic_DNA"/>
</dbReference>
<dbReference type="SUPFAM" id="SSF82171">
    <property type="entry name" value="DPP6 N-terminal domain-like"/>
    <property type="match status" value="1"/>
</dbReference>
<accession>A0A4Q5LWJ4</accession>
<dbReference type="Gene3D" id="2.120.10.60">
    <property type="entry name" value="Tricorn protease N-terminal domain"/>
    <property type="match status" value="1"/>
</dbReference>
<reference evidence="3 4" key="1">
    <citation type="submission" date="2019-02" db="EMBL/GenBank/DDBJ databases">
        <title>Bacterial novel species Emticicia sp. 17J42-9 isolated from soil.</title>
        <authorList>
            <person name="Jung H.-Y."/>
        </authorList>
    </citation>
    <scope>NUCLEOTIDE SEQUENCE [LARGE SCALE GENOMIC DNA]</scope>
    <source>
        <strain evidence="3 4">17J42-9</strain>
    </source>
</reference>
<evidence type="ECO:0000313" key="4">
    <source>
        <dbReference type="Proteomes" id="UP000293162"/>
    </source>
</evidence>
<comment type="similarity">
    <text evidence="1">Belongs to the TolB family.</text>
</comment>
<dbReference type="PANTHER" id="PTHR36842:SF1">
    <property type="entry name" value="PROTEIN TOLB"/>
    <property type="match status" value="1"/>
</dbReference>
<dbReference type="AlphaFoldDB" id="A0A4Q5LWJ4"/>
<proteinExistence type="inferred from homology"/>
<dbReference type="Proteomes" id="UP000293162">
    <property type="component" value="Unassembled WGS sequence"/>
</dbReference>
<dbReference type="RefSeq" id="WP_130022903.1">
    <property type="nucleotide sequence ID" value="NZ_SEWF01000034.1"/>
</dbReference>
<dbReference type="Gene3D" id="2.120.10.30">
    <property type="entry name" value="TolB, C-terminal domain"/>
    <property type="match status" value="1"/>
</dbReference>